<keyword evidence="4" id="KW-0217">Developmental protein</keyword>
<evidence type="ECO:0000256" key="9">
    <source>
        <dbReference type="ARBA" id="ARBA00022741"/>
    </source>
</evidence>
<evidence type="ECO:0000256" key="10">
    <source>
        <dbReference type="ARBA" id="ARBA00022777"/>
    </source>
</evidence>
<evidence type="ECO:0000256" key="13">
    <source>
        <dbReference type="ARBA" id="ARBA00022842"/>
    </source>
</evidence>
<dbReference type="Pfam" id="PF00069">
    <property type="entry name" value="Pkinase"/>
    <property type="match status" value="1"/>
</dbReference>
<dbReference type="GO" id="GO:0050321">
    <property type="term" value="F:tau-protein kinase activity"/>
    <property type="evidence" value="ECO:0007669"/>
    <property type="project" value="TreeGrafter"/>
</dbReference>
<keyword evidence="23" id="KW-1185">Reference proteome</keyword>
<feature type="binding site" evidence="18">
    <location>
        <position position="41"/>
    </location>
    <ligand>
        <name>ATP</name>
        <dbReference type="ChEBI" id="CHEBI:30616"/>
    </ligand>
</feature>
<reference evidence="22" key="1">
    <citation type="submission" date="2025-08" db="UniProtKB">
        <authorList>
            <consortium name="Ensembl"/>
        </authorList>
    </citation>
    <scope>IDENTIFICATION</scope>
</reference>
<keyword evidence="5 19" id="KW-0723">Serine/threonine-protein kinase</keyword>
<dbReference type="FunFam" id="3.30.200.20:FF:000042">
    <property type="entry name" value="Aurora kinase A"/>
    <property type="match status" value="1"/>
</dbReference>
<dbReference type="GO" id="GO:0035556">
    <property type="term" value="P:intracellular signal transduction"/>
    <property type="evidence" value="ECO:0007669"/>
    <property type="project" value="TreeGrafter"/>
</dbReference>
<feature type="region of interest" description="Disordered" evidence="20">
    <location>
        <begin position="281"/>
        <end position="325"/>
    </location>
</feature>
<keyword evidence="14" id="KW-0832">Ubl conjugation</keyword>
<evidence type="ECO:0000256" key="2">
    <source>
        <dbReference type="ARBA" id="ARBA00006692"/>
    </source>
</evidence>
<evidence type="ECO:0000256" key="14">
    <source>
        <dbReference type="ARBA" id="ARBA00022843"/>
    </source>
</evidence>
<name>A0A8C5QEH0_9ANUR</name>
<keyword evidence="10" id="KW-0418">Kinase</keyword>
<evidence type="ECO:0000256" key="6">
    <source>
        <dbReference type="ARBA" id="ARBA00022553"/>
    </source>
</evidence>
<keyword evidence="7" id="KW-0808">Transferase</keyword>
<dbReference type="Ensembl" id="ENSLLET00000037043.1">
    <property type="protein sequence ID" value="ENSLLEP00000035686.1"/>
    <property type="gene ID" value="ENSLLEG00000022584.1"/>
</dbReference>
<dbReference type="GO" id="GO:0000226">
    <property type="term" value="P:microtubule cytoskeleton organization"/>
    <property type="evidence" value="ECO:0007669"/>
    <property type="project" value="TreeGrafter"/>
</dbReference>
<evidence type="ECO:0000256" key="8">
    <source>
        <dbReference type="ARBA" id="ARBA00022723"/>
    </source>
</evidence>
<comment type="cofactor">
    <cofactor evidence="1">
        <name>Mg(2+)</name>
        <dbReference type="ChEBI" id="CHEBI:18420"/>
    </cofactor>
</comment>
<evidence type="ECO:0000256" key="18">
    <source>
        <dbReference type="PROSITE-ProRule" id="PRU10141"/>
    </source>
</evidence>
<keyword evidence="12 18" id="KW-0067">ATP-binding</keyword>
<dbReference type="SUPFAM" id="SSF56112">
    <property type="entry name" value="Protein kinase-like (PK-like)"/>
    <property type="match status" value="1"/>
</dbReference>
<evidence type="ECO:0000256" key="17">
    <source>
        <dbReference type="ARBA" id="ARBA00048679"/>
    </source>
</evidence>
<evidence type="ECO:0000313" key="22">
    <source>
        <dbReference type="Ensembl" id="ENSLLEP00000035686.1"/>
    </source>
</evidence>
<protein>
    <recommendedName>
        <fullName evidence="3">non-specific serine/threonine protein kinase</fullName>
        <ecNumber evidence="3">2.7.11.1</ecNumber>
    </recommendedName>
</protein>
<keyword evidence="15" id="KW-0744">Spermatogenesis</keyword>
<comment type="similarity">
    <text evidence="2">Belongs to the protein kinase superfamily. CAMK Ser/Thr protein kinase family.</text>
</comment>
<evidence type="ECO:0000256" key="1">
    <source>
        <dbReference type="ARBA" id="ARBA00001946"/>
    </source>
</evidence>
<keyword evidence="11" id="KW-0221">Differentiation</keyword>
<keyword evidence="8" id="KW-0479">Metal-binding</keyword>
<evidence type="ECO:0000256" key="4">
    <source>
        <dbReference type="ARBA" id="ARBA00022473"/>
    </source>
</evidence>
<dbReference type="InterPro" id="IPR011009">
    <property type="entry name" value="Kinase-like_dom_sf"/>
</dbReference>
<evidence type="ECO:0000313" key="23">
    <source>
        <dbReference type="Proteomes" id="UP000694569"/>
    </source>
</evidence>
<dbReference type="GO" id="GO:0005737">
    <property type="term" value="C:cytoplasm"/>
    <property type="evidence" value="ECO:0007669"/>
    <property type="project" value="TreeGrafter"/>
</dbReference>
<accession>A0A8C5QEH0</accession>
<dbReference type="InterPro" id="IPR008271">
    <property type="entry name" value="Ser/Thr_kinase_AS"/>
</dbReference>
<dbReference type="EC" id="2.7.11.1" evidence="3"/>
<dbReference type="InterPro" id="IPR017441">
    <property type="entry name" value="Protein_kinase_ATP_BS"/>
</dbReference>
<comment type="catalytic activity">
    <reaction evidence="16">
        <text>L-threonyl-[protein] + ATP = O-phospho-L-threonyl-[protein] + ADP + H(+)</text>
        <dbReference type="Rhea" id="RHEA:46608"/>
        <dbReference type="Rhea" id="RHEA-COMP:11060"/>
        <dbReference type="Rhea" id="RHEA-COMP:11605"/>
        <dbReference type="ChEBI" id="CHEBI:15378"/>
        <dbReference type="ChEBI" id="CHEBI:30013"/>
        <dbReference type="ChEBI" id="CHEBI:30616"/>
        <dbReference type="ChEBI" id="CHEBI:61977"/>
        <dbReference type="ChEBI" id="CHEBI:456216"/>
        <dbReference type="EC" id="2.7.11.1"/>
    </reaction>
</comment>
<dbReference type="FunFam" id="1.10.510.10:FF:000658">
    <property type="entry name" value="Protein CBG12184"/>
    <property type="match status" value="1"/>
</dbReference>
<sequence>MDEVAMLKTKGYKLGIHLGEGSYAKVKSAYSSKLKCNVAVKIINRKKAPADFVKKFLPREMEIFATLDHNSIIKMHESFESEEIIYIIMELAVKGNLLDFIKKKGALTEESALKMFTQLVTAVKYCHDLNIVHRDLKCENILLDQELNIKLSDFGFGRRVPHSPGHSSLSKTFCGSSAYAAPEILQGIPYRPKICDIWSLGVILYIMVCGSMPYNDSNIKEMLHIQKEHSVKFPGSKHLSRNCKDLIRQMLQPDVTKRLTAAEVLDHSWFLRPKKLKAQDATKRDAGSFADHAPGRGHNIVYPESKDEMLPPPKHTHASYRAPQQ</sequence>
<gene>
    <name evidence="22" type="primary">TSSK2</name>
</gene>
<keyword evidence="13" id="KW-0460">Magnesium</keyword>
<dbReference type="Proteomes" id="UP000694569">
    <property type="component" value="Unplaced"/>
</dbReference>
<evidence type="ECO:0000256" key="5">
    <source>
        <dbReference type="ARBA" id="ARBA00022527"/>
    </source>
</evidence>
<evidence type="ECO:0000256" key="7">
    <source>
        <dbReference type="ARBA" id="ARBA00022679"/>
    </source>
</evidence>
<dbReference type="GO" id="GO:0030154">
    <property type="term" value="P:cell differentiation"/>
    <property type="evidence" value="ECO:0007669"/>
    <property type="project" value="UniProtKB-KW"/>
</dbReference>
<evidence type="ECO:0000256" key="19">
    <source>
        <dbReference type="RuleBase" id="RU000304"/>
    </source>
</evidence>
<dbReference type="SMART" id="SM00220">
    <property type="entry name" value="S_TKc"/>
    <property type="match status" value="1"/>
</dbReference>
<evidence type="ECO:0000256" key="16">
    <source>
        <dbReference type="ARBA" id="ARBA00047899"/>
    </source>
</evidence>
<feature type="domain" description="Protein kinase" evidence="21">
    <location>
        <begin position="12"/>
        <end position="270"/>
    </location>
</feature>
<evidence type="ECO:0000256" key="3">
    <source>
        <dbReference type="ARBA" id="ARBA00012513"/>
    </source>
</evidence>
<evidence type="ECO:0000256" key="15">
    <source>
        <dbReference type="ARBA" id="ARBA00022871"/>
    </source>
</evidence>
<keyword evidence="9 18" id="KW-0547">Nucleotide-binding</keyword>
<dbReference type="Gene3D" id="1.10.510.10">
    <property type="entry name" value="Transferase(Phosphotransferase) domain 1"/>
    <property type="match status" value="1"/>
</dbReference>
<evidence type="ECO:0000259" key="21">
    <source>
        <dbReference type="PROSITE" id="PS50011"/>
    </source>
</evidence>
<comment type="catalytic activity">
    <reaction evidence="17">
        <text>L-seryl-[protein] + ATP = O-phospho-L-seryl-[protein] + ADP + H(+)</text>
        <dbReference type="Rhea" id="RHEA:17989"/>
        <dbReference type="Rhea" id="RHEA-COMP:9863"/>
        <dbReference type="Rhea" id="RHEA-COMP:11604"/>
        <dbReference type="ChEBI" id="CHEBI:15378"/>
        <dbReference type="ChEBI" id="CHEBI:29999"/>
        <dbReference type="ChEBI" id="CHEBI:30616"/>
        <dbReference type="ChEBI" id="CHEBI:83421"/>
        <dbReference type="ChEBI" id="CHEBI:456216"/>
        <dbReference type="EC" id="2.7.11.1"/>
    </reaction>
</comment>
<dbReference type="PANTHER" id="PTHR24346:SF102">
    <property type="entry name" value="TESTIS-SPECIFIC SERINE_THREONINE-PROTEIN KINASE 1"/>
    <property type="match status" value="1"/>
</dbReference>
<keyword evidence="6" id="KW-0597">Phosphoprotein</keyword>
<dbReference type="GO" id="GO:0005524">
    <property type="term" value="F:ATP binding"/>
    <property type="evidence" value="ECO:0007669"/>
    <property type="project" value="UniProtKB-UniRule"/>
</dbReference>
<proteinExistence type="inferred from homology"/>
<organism evidence="22 23">
    <name type="scientific">Leptobrachium leishanense</name>
    <name type="common">Leishan spiny toad</name>
    <dbReference type="NCBI Taxonomy" id="445787"/>
    <lineage>
        <taxon>Eukaryota</taxon>
        <taxon>Metazoa</taxon>
        <taxon>Chordata</taxon>
        <taxon>Craniata</taxon>
        <taxon>Vertebrata</taxon>
        <taxon>Euteleostomi</taxon>
        <taxon>Amphibia</taxon>
        <taxon>Batrachia</taxon>
        <taxon>Anura</taxon>
        <taxon>Pelobatoidea</taxon>
        <taxon>Megophryidae</taxon>
        <taxon>Leptobrachium</taxon>
    </lineage>
</organism>
<dbReference type="PROSITE" id="PS00108">
    <property type="entry name" value="PROTEIN_KINASE_ST"/>
    <property type="match status" value="1"/>
</dbReference>
<dbReference type="InterPro" id="IPR000719">
    <property type="entry name" value="Prot_kinase_dom"/>
</dbReference>
<dbReference type="GO" id="GO:0000287">
    <property type="term" value="F:magnesium ion binding"/>
    <property type="evidence" value="ECO:0007669"/>
    <property type="project" value="UniProtKB-ARBA"/>
</dbReference>
<evidence type="ECO:0000256" key="11">
    <source>
        <dbReference type="ARBA" id="ARBA00022782"/>
    </source>
</evidence>
<dbReference type="PROSITE" id="PS00107">
    <property type="entry name" value="PROTEIN_KINASE_ATP"/>
    <property type="match status" value="1"/>
</dbReference>
<dbReference type="OrthoDB" id="541276at2759"/>
<dbReference type="GO" id="GO:0007283">
    <property type="term" value="P:spermatogenesis"/>
    <property type="evidence" value="ECO:0007669"/>
    <property type="project" value="UniProtKB-KW"/>
</dbReference>
<dbReference type="PROSITE" id="PS50011">
    <property type="entry name" value="PROTEIN_KINASE_DOM"/>
    <property type="match status" value="1"/>
</dbReference>
<dbReference type="PANTHER" id="PTHR24346">
    <property type="entry name" value="MAP/MICROTUBULE AFFINITY-REGULATING KINASE"/>
    <property type="match status" value="1"/>
</dbReference>
<dbReference type="GeneTree" id="ENSGT00940000162226"/>
<reference evidence="22" key="2">
    <citation type="submission" date="2025-09" db="UniProtKB">
        <authorList>
            <consortium name="Ensembl"/>
        </authorList>
    </citation>
    <scope>IDENTIFICATION</scope>
</reference>
<evidence type="ECO:0000256" key="20">
    <source>
        <dbReference type="SAM" id="MobiDB-lite"/>
    </source>
</evidence>
<evidence type="ECO:0000256" key="12">
    <source>
        <dbReference type="ARBA" id="ARBA00022840"/>
    </source>
</evidence>
<dbReference type="AlphaFoldDB" id="A0A8C5QEH0"/>